<dbReference type="InterPro" id="IPR020084">
    <property type="entry name" value="NUDIX_hydrolase_CS"/>
</dbReference>
<dbReference type="OrthoDB" id="954553at2"/>
<dbReference type="InterPro" id="IPR000086">
    <property type="entry name" value="NUDIX_hydrolase_dom"/>
</dbReference>
<dbReference type="InterPro" id="IPR015797">
    <property type="entry name" value="NUDIX_hydrolase-like_dom_sf"/>
</dbReference>
<protein>
    <submittedName>
        <fullName evidence="3">Predicted NTP pyrophosphohydrolase, NUDIX family</fullName>
    </submittedName>
</protein>
<dbReference type="PROSITE" id="PS51462">
    <property type="entry name" value="NUDIX"/>
    <property type="match status" value="1"/>
</dbReference>
<gene>
    <name evidence="3" type="ORF">SAMN05216251_101430</name>
</gene>
<accession>A0A1I1XKI6</accession>
<dbReference type="Proteomes" id="UP000199323">
    <property type="component" value="Unassembled WGS sequence"/>
</dbReference>
<evidence type="ECO:0000256" key="1">
    <source>
        <dbReference type="ARBA" id="ARBA00022801"/>
    </source>
</evidence>
<dbReference type="GO" id="GO:0006754">
    <property type="term" value="P:ATP biosynthetic process"/>
    <property type="evidence" value="ECO:0007669"/>
    <property type="project" value="TreeGrafter"/>
</dbReference>
<organism evidence="3 4">
    <name type="scientific">Actinacidiphila alni</name>
    <dbReference type="NCBI Taxonomy" id="380248"/>
    <lineage>
        <taxon>Bacteria</taxon>
        <taxon>Bacillati</taxon>
        <taxon>Actinomycetota</taxon>
        <taxon>Actinomycetes</taxon>
        <taxon>Kitasatosporales</taxon>
        <taxon>Streptomycetaceae</taxon>
        <taxon>Actinacidiphila</taxon>
    </lineage>
</organism>
<dbReference type="PANTHER" id="PTHR21340:SF7">
    <property type="entry name" value="NUDIX HYDROLASE DOMAIN-CONTAINING PROTEIN"/>
    <property type="match status" value="1"/>
</dbReference>
<feature type="domain" description="Nudix hydrolase" evidence="2">
    <location>
        <begin position="2"/>
        <end position="156"/>
    </location>
</feature>
<evidence type="ECO:0000313" key="3">
    <source>
        <dbReference type="EMBL" id="SFE07877.1"/>
    </source>
</evidence>
<proteinExistence type="predicted"/>
<dbReference type="SUPFAM" id="SSF55811">
    <property type="entry name" value="Nudix"/>
    <property type="match status" value="1"/>
</dbReference>
<dbReference type="STRING" id="380248.SAMN05216251_101430"/>
<dbReference type="AlphaFoldDB" id="A0A1I1XKI6"/>
<dbReference type="Pfam" id="PF00293">
    <property type="entry name" value="NUDIX"/>
    <property type="match status" value="1"/>
</dbReference>
<evidence type="ECO:0000259" key="2">
    <source>
        <dbReference type="PROSITE" id="PS51462"/>
    </source>
</evidence>
<sequence length="160" mass="17422">MANKRSAGVLLFRDTGASTGEGGIEVLLGHMGGPFWARREAGAWSLIKGEYGPEEAALDAARREFAEEVGHPLPDGDLLPLGETEQSGGKVVTAWALEADFDPATAVPGTFTMEWPKGSGTLREFPEIDRLEWCGLPRAHERIIKGQRVFLDRLAELRAH</sequence>
<keyword evidence="1 3" id="KW-0378">Hydrolase</keyword>
<dbReference type="PROSITE" id="PS00893">
    <property type="entry name" value="NUDIX_BOX"/>
    <property type="match status" value="1"/>
</dbReference>
<dbReference type="InterPro" id="IPR051325">
    <property type="entry name" value="Nudix_hydrolase_domain"/>
</dbReference>
<dbReference type="GO" id="GO:0004081">
    <property type="term" value="F:bis(5'-nucleosyl)-tetraphosphatase (asymmetrical) activity"/>
    <property type="evidence" value="ECO:0007669"/>
    <property type="project" value="TreeGrafter"/>
</dbReference>
<dbReference type="RefSeq" id="WP_093711550.1">
    <property type="nucleotide sequence ID" value="NZ_FONG01000001.1"/>
</dbReference>
<reference evidence="3 4" key="1">
    <citation type="submission" date="2016-10" db="EMBL/GenBank/DDBJ databases">
        <authorList>
            <person name="de Groot N.N."/>
        </authorList>
    </citation>
    <scope>NUCLEOTIDE SEQUENCE [LARGE SCALE GENOMIC DNA]</scope>
    <source>
        <strain evidence="3 4">CGMCC 4.3510</strain>
    </source>
</reference>
<dbReference type="EMBL" id="FONG01000001">
    <property type="protein sequence ID" value="SFE07877.1"/>
    <property type="molecule type" value="Genomic_DNA"/>
</dbReference>
<name>A0A1I1XKI6_9ACTN</name>
<keyword evidence="4" id="KW-1185">Reference proteome</keyword>
<dbReference type="GO" id="GO:0006167">
    <property type="term" value="P:AMP biosynthetic process"/>
    <property type="evidence" value="ECO:0007669"/>
    <property type="project" value="TreeGrafter"/>
</dbReference>
<evidence type="ECO:0000313" key="4">
    <source>
        <dbReference type="Proteomes" id="UP000199323"/>
    </source>
</evidence>
<dbReference type="Gene3D" id="3.90.79.10">
    <property type="entry name" value="Nucleoside Triphosphate Pyrophosphohydrolase"/>
    <property type="match status" value="1"/>
</dbReference>
<dbReference type="CDD" id="cd04662">
    <property type="entry name" value="NUDIX_Hydrolase"/>
    <property type="match status" value="1"/>
</dbReference>
<dbReference type="PANTHER" id="PTHR21340">
    <property type="entry name" value="DIADENOSINE 5,5-P1,P4-TETRAPHOSPHATE PYROPHOSPHOHYDROLASE MUTT"/>
    <property type="match status" value="1"/>
</dbReference>